<dbReference type="GO" id="GO:1903457">
    <property type="term" value="P:lactate catabolic process"/>
    <property type="evidence" value="ECO:0007669"/>
    <property type="project" value="TreeGrafter"/>
</dbReference>
<organism evidence="9 10">
    <name type="scientific">Dethiosulfatibacter aminovorans DSM 17477</name>
    <dbReference type="NCBI Taxonomy" id="1121476"/>
    <lineage>
        <taxon>Bacteria</taxon>
        <taxon>Bacillati</taxon>
        <taxon>Bacillota</taxon>
        <taxon>Tissierellia</taxon>
        <taxon>Dethiosulfatibacter</taxon>
    </lineage>
</organism>
<comment type="cofactor">
    <cofactor evidence="1">
        <name>FAD</name>
        <dbReference type="ChEBI" id="CHEBI:57692"/>
    </cofactor>
</comment>
<evidence type="ECO:0000256" key="6">
    <source>
        <dbReference type="ARBA" id="ARBA00023002"/>
    </source>
</evidence>
<dbReference type="EMBL" id="FQZL01000019">
    <property type="protein sequence ID" value="SHJ39499.1"/>
    <property type="molecule type" value="Genomic_DNA"/>
</dbReference>
<reference evidence="9 10" key="1">
    <citation type="submission" date="2016-11" db="EMBL/GenBank/DDBJ databases">
        <authorList>
            <person name="Jaros S."/>
            <person name="Januszkiewicz K."/>
            <person name="Wedrychowicz H."/>
        </authorList>
    </citation>
    <scope>NUCLEOTIDE SEQUENCE [LARGE SCALE GENOMIC DNA]</scope>
    <source>
        <strain evidence="9 10">DSM 17477</strain>
    </source>
</reference>
<dbReference type="InterPro" id="IPR016169">
    <property type="entry name" value="FAD-bd_PCMH_sub2"/>
</dbReference>
<evidence type="ECO:0000256" key="3">
    <source>
        <dbReference type="ARBA" id="ARBA00022630"/>
    </source>
</evidence>
<dbReference type="EC" id="1.1.2.4" evidence="7"/>
<dbReference type="InterPro" id="IPR004113">
    <property type="entry name" value="FAD-bd_oxidored_4_C"/>
</dbReference>
<dbReference type="PANTHER" id="PTHR11748">
    <property type="entry name" value="D-LACTATE DEHYDROGENASE"/>
    <property type="match status" value="1"/>
</dbReference>
<proteinExistence type="inferred from homology"/>
<accession>A0A1M6IYI3</accession>
<protein>
    <recommendedName>
        <fullName evidence="7">D-lactate dehydrogenase (cytochrome)</fullName>
        <ecNumber evidence="7">1.1.2.4</ecNumber>
    </recommendedName>
</protein>
<dbReference type="InterPro" id="IPR016164">
    <property type="entry name" value="FAD-linked_Oxase-like_C"/>
</dbReference>
<evidence type="ECO:0000256" key="7">
    <source>
        <dbReference type="ARBA" id="ARBA00038897"/>
    </source>
</evidence>
<sequence>MYENSIEKYSSTYDDYLTDESKFSGSFESISFPKDIDEMKYILMEMKKNKVPVTIQGSMTGICGGSVPVKGHAMNMSRFSGISGVEKVDGTHRVRVKCGTVLDELKSELSRNDLFWPPEPTETLATVGGVLATSAKGISHYHYGDVSNYVSELTVLDISGNVSVLTESDSSFSDYFGSEGMFGLVVECELKLIKIPKETWGIVFFFNYEKPLLKWLDNVRMMDLKGKESYVVAVEYIDDISLEHIYEMKETSSSLKAIPEVPEGTKGMVYVEIHGNDEDSVLEMAEELMETAEEYGSDPSTAWAVNGQKEVEKIRVMRHAAPESINNSIRTVREKKTTGKLATDIMWKDRGVSETVEYYRKSAYERGLEISIFGHVMDNHLHVNILYKDYAEYETGKQMLLRWSEDAFSDNADVFNEHGIGKIKKDIYINLISKNKKDLLKQRKNLYDPDGLWNPGNVFD</sequence>
<dbReference type="STRING" id="1121476.SAMN02745751_02456"/>
<dbReference type="InterPro" id="IPR016166">
    <property type="entry name" value="FAD-bd_PCMH"/>
</dbReference>
<dbReference type="SUPFAM" id="SSF56176">
    <property type="entry name" value="FAD-binding/transporter-associated domain-like"/>
    <property type="match status" value="1"/>
</dbReference>
<keyword evidence="3" id="KW-0285">Flavoprotein</keyword>
<evidence type="ECO:0000313" key="9">
    <source>
        <dbReference type="EMBL" id="SHJ39499.1"/>
    </source>
</evidence>
<name>A0A1M6IYI3_9FIRM</name>
<evidence type="ECO:0000256" key="5">
    <source>
        <dbReference type="ARBA" id="ARBA00022946"/>
    </source>
</evidence>
<dbReference type="Gene3D" id="3.30.465.10">
    <property type="match status" value="1"/>
</dbReference>
<evidence type="ECO:0000313" key="10">
    <source>
        <dbReference type="Proteomes" id="UP000184052"/>
    </source>
</evidence>
<dbReference type="GO" id="GO:0004458">
    <property type="term" value="F:D-lactate dehydrogenase (cytochrome) activity"/>
    <property type="evidence" value="ECO:0007669"/>
    <property type="project" value="UniProtKB-EC"/>
</dbReference>
<dbReference type="InterPro" id="IPR006094">
    <property type="entry name" value="Oxid_FAD_bind_N"/>
</dbReference>
<evidence type="ECO:0000256" key="1">
    <source>
        <dbReference type="ARBA" id="ARBA00001974"/>
    </source>
</evidence>
<dbReference type="InterPro" id="IPR036318">
    <property type="entry name" value="FAD-bd_PCMH-like_sf"/>
</dbReference>
<evidence type="ECO:0000256" key="2">
    <source>
        <dbReference type="ARBA" id="ARBA00008000"/>
    </source>
</evidence>
<dbReference type="OrthoDB" id="9767256at2"/>
<dbReference type="Gene3D" id="3.30.43.10">
    <property type="entry name" value="Uridine Diphospho-n-acetylenolpyruvylglucosamine Reductase, domain 2"/>
    <property type="match status" value="1"/>
</dbReference>
<keyword evidence="10" id="KW-1185">Reference proteome</keyword>
<evidence type="ECO:0000259" key="8">
    <source>
        <dbReference type="PROSITE" id="PS51387"/>
    </source>
</evidence>
<evidence type="ECO:0000256" key="4">
    <source>
        <dbReference type="ARBA" id="ARBA00022827"/>
    </source>
</evidence>
<keyword evidence="4" id="KW-0274">FAD</keyword>
<dbReference type="Proteomes" id="UP000184052">
    <property type="component" value="Unassembled WGS sequence"/>
</dbReference>
<dbReference type="PROSITE" id="PS51387">
    <property type="entry name" value="FAD_PCMH"/>
    <property type="match status" value="1"/>
</dbReference>
<dbReference type="Pfam" id="PF01565">
    <property type="entry name" value="FAD_binding_4"/>
    <property type="match status" value="1"/>
</dbReference>
<keyword evidence="5" id="KW-0809">Transit peptide</keyword>
<dbReference type="GO" id="GO:0008720">
    <property type="term" value="F:D-lactate dehydrogenase (NAD+) activity"/>
    <property type="evidence" value="ECO:0007669"/>
    <property type="project" value="TreeGrafter"/>
</dbReference>
<dbReference type="Pfam" id="PF02913">
    <property type="entry name" value="FAD-oxidase_C"/>
    <property type="match status" value="1"/>
</dbReference>
<feature type="domain" description="FAD-binding PCMH-type" evidence="8">
    <location>
        <begin position="22"/>
        <end position="195"/>
    </location>
</feature>
<comment type="similarity">
    <text evidence="2">Belongs to the FAD-binding oxidoreductase/transferase type 4 family.</text>
</comment>
<dbReference type="GO" id="GO:0071949">
    <property type="term" value="F:FAD binding"/>
    <property type="evidence" value="ECO:0007669"/>
    <property type="project" value="InterPro"/>
</dbReference>
<dbReference type="InterPro" id="IPR016167">
    <property type="entry name" value="FAD-bd_PCMH_sub1"/>
</dbReference>
<dbReference type="SUPFAM" id="SSF55103">
    <property type="entry name" value="FAD-linked oxidases, C-terminal domain"/>
    <property type="match status" value="1"/>
</dbReference>
<keyword evidence="6" id="KW-0560">Oxidoreductase</keyword>
<dbReference type="AlphaFoldDB" id="A0A1M6IYI3"/>
<dbReference type="PANTHER" id="PTHR11748:SF111">
    <property type="entry name" value="D-LACTATE DEHYDROGENASE, MITOCHONDRIAL-RELATED"/>
    <property type="match status" value="1"/>
</dbReference>
<gene>
    <name evidence="9" type="ORF">SAMN02745751_02456</name>
</gene>
<dbReference type="RefSeq" id="WP_073049875.1">
    <property type="nucleotide sequence ID" value="NZ_FQZL01000019.1"/>
</dbReference>